<gene>
    <name evidence="4" type="ORF">FB558_3549</name>
</gene>
<feature type="domain" description="Class II aldolase/adducin N-terminal" evidence="3">
    <location>
        <begin position="9"/>
        <end position="188"/>
    </location>
</feature>
<keyword evidence="1" id="KW-0479">Metal-binding</keyword>
<dbReference type="Gene3D" id="3.40.225.10">
    <property type="entry name" value="Class II aldolase/adducin N-terminal domain"/>
    <property type="match status" value="1"/>
</dbReference>
<reference evidence="4 5" key="1">
    <citation type="submission" date="2019-06" db="EMBL/GenBank/DDBJ databases">
        <title>Sequencing the genomes of 1000 actinobacteria strains.</title>
        <authorList>
            <person name="Klenk H.-P."/>
        </authorList>
    </citation>
    <scope>NUCLEOTIDE SEQUENCE [LARGE SCALE GENOMIC DNA]</scope>
    <source>
        <strain evidence="4 5">DSM 45301</strain>
    </source>
</reference>
<evidence type="ECO:0000313" key="5">
    <source>
        <dbReference type="Proteomes" id="UP000315677"/>
    </source>
</evidence>
<evidence type="ECO:0000256" key="1">
    <source>
        <dbReference type="ARBA" id="ARBA00022723"/>
    </source>
</evidence>
<dbReference type="PANTHER" id="PTHR22789">
    <property type="entry name" value="FUCULOSE PHOSPHATE ALDOLASE"/>
    <property type="match status" value="1"/>
</dbReference>
<sequence>MAEHESPARQAAEANQALAVAGHADMVWGHATVRDPEGRGVWMKAAGWAFEEVTDERVLLVSPDGDVLAGEGNRHFEYPIHTEIMAARPDVGAVVHSHATGAVAFASLDVPLRAVSHDAVSFLDPDVPRFTLTSNLITDAKLGAALAEALGDAAGVLIPGHGLVTVGENAAAAVMRAVLLNRACHTQLQAIQAGGPAVWTCEEEARAKRETVVTPAFLAAGYDYLVRRARAGQFPITGI</sequence>
<dbReference type="GO" id="GO:0019323">
    <property type="term" value="P:pentose catabolic process"/>
    <property type="evidence" value="ECO:0007669"/>
    <property type="project" value="TreeGrafter"/>
</dbReference>
<dbReference type="SMART" id="SM01007">
    <property type="entry name" value="Aldolase_II"/>
    <property type="match status" value="1"/>
</dbReference>
<dbReference type="RefSeq" id="WP_142054811.1">
    <property type="nucleotide sequence ID" value="NZ_VFPA01000002.1"/>
</dbReference>
<dbReference type="GO" id="GO:0005829">
    <property type="term" value="C:cytosol"/>
    <property type="evidence" value="ECO:0007669"/>
    <property type="project" value="TreeGrafter"/>
</dbReference>
<dbReference type="OrthoDB" id="3729465at2"/>
<evidence type="ECO:0000259" key="3">
    <source>
        <dbReference type="SMART" id="SM01007"/>
    </source>
</evidence>
<evidence type="ECO:0000256" key="2">
    <source>
        <dbReference type="ARBA" id="ARBA00023239"/>
    </source>
</evidence>
<dbReference type="InterPro" id="IPR036409">
    <property type="entry name" value="Aldolase_II/adducin_N_sf"/>
</dbReference>
<dbReference type="AlphaFoldDB" id="A0A543DNY1"/>
<dbReference type="SUPFAM" id="SSF53639">
    <property type="entry name" value="AraD/HMP-PK domain-like"/>
    <property type="match status" value="1"/>
</dbReference>
<name>A0A543DNY1_9PSEU</name>
<dbReference type="PANTHER" id="PTHR22789:SF0">
    <property type="entry name" value="3-OXO-TETRONATE 4-PHOSPHATE DECARBOXYLASE-RELATED"/>
    <property type="match status" value="1"/>
</dbReference>
<dbReference type="InterPro" id="IPR050197">
    <property type="entry name" value="Aldolase_class_II_sugar_metab"/>
</dbReference>
<comment type="caution">
    <text evidence="4">The sequence shown here is derived from an EMBL/GenBank/DDBJ whole genome shotgun (WGS) entry which is preliminary data.</text>
</comment>
<organism evidence="4 5">
    <name type="scientific">Pseudonocardia kunmingensis</name>
    <dbReference type="NCBI Taxonomy" id="630975"/>
    <lineage>
        <taxon>Bacteria</taxon>
        <taxon>Bacillati</taxon>
        <taxon>Actinomycetota</taxon>
        <taxon>Actinomycetes</taxon>
        <taxon>Pseudonocardiales</taxon>
        <taxon>Pseudonocardiaceae</taxon>
        <taxon>Pseudonocardia</taxon>
    </lineage>
</organism>
<dbReference type="InterPro" id="IPR001303">
    <property type="entry name" value="Aldolase_II/adducin_N"/>
</dbReference>
<dbReference type="EMBL" id="VFPA01000002">
    <property type="protein sequence ID" value="TQM11018.1"/>
    <property type="molecule type" value="Genomic_DNA"/>
</dbReference>
<evidence type="ECO:0000313" key="4">
    <source>
        <dbReference type="EMBL" id="TQM11018.1"/>
    </source>
</evidence>
<dbReference type="GO" id="GO:0016832">
    <property type="term" value="F:aldehyde-lyase activity"/>
    <property type="evidence" value="ECO:0007669"/>
    <property type="project" value="TreeGrafter"/>
</dbReference>
<keyword evidence="5" id="KW-1185">Reference proteome</keyword>
<dbReference type="Pfam" id="PF00596">
    <property type="entry name" value="Aldolase_II"/>
    <property type="match status" value="1"/>
</dbReference>
<accession>A0A543DNY1</accession>
<proteinExistence type="predicted"/>
<dbReference type="Proteomes" id="UP000315677">
    <property type="component" value="Unassembled WGS sequence"/>
</dbReference>
<keyword evidence="2" id="KW-0456">Lyase</keyword>
<dbReference type="GO" id="GO:0046872">
    <property type="term" value="F:metal ion binding"/>
    <property type="evidence" value="ECO:0007669"/>
    <property type="project" value="UniProtKB-KW"/>
</dbReference>
<protein>
    <submittedName>
        <fullName evidence="4">L-fuculose-phosphate aldolase</fullName>
    </submittedName>
</protein>